<evidence type="ECO:0000313" key="5">
    <source>
        <dbReference type="EMBL" id="KAG8468181.1"/>
    </source>
</evidence>
<dbReference type="InterPro" id="IPR036322">
    <property type="entry name" value="WD40_repeat_dom_sf"/>
</dbReference>
<evidence type="ECO:0000313" key="6">
    <source>
        <dbReference type="Proteomes" id="UP000751190"/>
    </source>
</evidence>
<evidence type="ECO:0000256" key="2">
    <source>
        <dbReference type="ARBA" id="ARBA00022737"/>
    </source>
</evidence>
<feature type="repeat" description="WD" evidence="3">
    <location>
        <begin position="393"/>
        <end position="434"/>
    </location>
</feature>
<feature type="repeat" description="WD" evidence="3">
    <location>
        <begin position="526"/>
        <end position="565"/>
    </location>
</feature>
<feature type="region of interest" description="Disordered" evidence="4">
    <location>
        <begin position="657"/>
        <end position="687"/>
    </location>
</feature>
<feature type="repeat" description="WD" evidence="3">
    <location>
        <begin position="114"/>
        <end position="153"/>
    </location>
</feature>
<dbReference type="PROSITE" id="PS00678">
    <property type="entry name" value="WD_REPEATS_1"/>
    <property type="match status" value="1"/>
</dbReference>
<dbReference type="PANTHER" id="PTHR22847:SF637">
    <property type="entry name" value="WD REPEAT DOMAIN 5B"/>
    <property type="match status" value="1"/>
</dbReference>
<keyword evidence="6" id="KW-1185">Reference proteome</keyword>
<keyword evidence="2" id="KW-0677">Repeat</keyword>
<evidence type="ECO:0008006" key="7">
    <source>
        <dbReference type="Google" id="ProtNLM"/>
    </source>
</evidence>
<dbReference type="Pfam" id="PF00400">
    <property type="entry name" value="WD40"/>
    <property type="match status" value="7"/>
</dbReference>
<dbReference type="InterPro" id="IPR019775">
    <property type="entry name" value="WD40_repeat_CS"/>
</dbReference>
<feature type="repeat" description="WD" evidence="3">
    <location>
        <begin position="566"/>
        <end position="607"/>
    </location>
</feature>
<gene>
    <name evidence="5" type="ORF">KFE25_013264</name>
</gene>
<dbReference type="InterPro" id="IPR001680">
    <property type="entry name" value="WD40_rpt"/>
</dbReference>
<dbReference type="PROSITE" id="PS50082">
    <property type="entry name" value="WD_REPEATS_2"/>
    <property type="match status" value="7"/>
</dbReference>
<evidence type="ECO:0000256" key="1">
    <source>
        <dbReference type="ARBA" id="ARBA00022574"/>
    </source>
</evidence>
<reference evidence="5" key="1">
    <citation type="submission" date="2021-05" db="EMBL/GenBank/DDBJ databases">
        <title>The genome of the haptophyte Pavlova lutheri (Diacronema luteri, Pavlovales) - a model for lipid biosynthesis in eukaryotic algae.</title>
        <authorList>
            <person name="Hulatt C.J."/>
            <person name="Posewitz M.C."/>
        </authorList>
    </citation>
    <scope>NUCLEOTIDE SEQUENCE</scope>
    <source>
        <strain evidence="5">NIVA-4/92</strain>
    </source>
</reference>
<dbReference type="SUPFAM" id="SSF50978">
    <property type="entry name" value="WD40 repeat-like"/>
    <property type="match status" value="2"/>
</dbReference>
<keyword evidence="1 3" id="KW-0853">WD repeat</keyword>
<dbReference type="PROSITE" id="PS50294">
    <property type="entry name" value="WD_REPEATS_REGION"/>
    <property type="match status" value="4"/>
</dbReference>
<dbReference type="InterPro" id="IPR020472">
    <property type="entry name" value="WD40_PAC1"/>
</dbReference>
<evidence type="ECO:0000256" key="3">
    <source>
        <dbReference type="PROSITE-ProRule" id="PRU00221"/>
    </source>
</evidence>
<comment type="caution">
    <text evidence="5">The sequence shown here is derived from an EMBL/GenBank/DDBJ whole genome shotgun (WGS) entry which is preliminary data.</text>
</comment>
<dbReference type="PRINTS" id="PR00320">
    <property type="entry name" value="GPROTEINBRPT"/>
</dbReference>
<evidence type="ECO:0000256" key="4">
    <source>
        <dbReference type="SAM" id="MobiDB-lite"/>
    </source>
</evidence>
<dbReference type="OrthoDB" id="674604at2759"/>
<dbReference type="GO" id="GO:1990234">
    <property type="term" value="C:transferase complex"/>
    <property type="evidence" value="ECO:0007669"/>
    <property type="project" value="UniProtKB-ARBA"/>
</dbReference>
<dbReference type="PANTHER" id="PTHR22847">
    <property type="entry name" value="WD40 REPEAT PROTEIN"/>
    <property type="match status" value="1"/>
</dbReference>
<dbReference type="CDD" id="cd00200">
    <property type="entry name" value="WD40"/>
    <property type="match status" value="1"/>
</dbReference>
<dbReference type="AlphaFoldDB" id="A0A8J5XSK0"/>
<sequence>MNFVHEQHFRDSGGGDGATTTCHTYVPEKSALFAGRSDGKIMWWKRHGGTGRAQPEDKPLYLEGHAGSVRCVMPIRLSGVGREGVLLISGSSDRTIRLWDPWVRDLRKACVQTLRGHDGTVTGLAVHQQLVLSCSTDRTLRVWHMDEGRELLLYPWYTLHETVHDHDCWLNSIALHLTGESGELFVADERGGISAYQLSIRGRQVRLSRWQQHPAVHTLGIVEMLLVPHENLLFTLSYDQTLRALDVTSGVPLITIANPSHVCFTGMRWHSHTRQLFLVDELGQVFVWSIHAERCLKEERLLAPVRAGAGGPGGFCGVSLHEDELFGAEPRGCHVWRVVRGLGYTEVGGHTGPVIALHSAEGTRDAEPMLFSASVDNCIKAWEPAEMRCVYTLHEVHSEISCLLYSPVNGFLITGNDDGSIRLWNPDSGSTINLLEHTNTVTCLDIAVRGRSELLLSAGFDGCVAIWDITKRRYSMPQIETVFKAHEPYEVLALRFNPMNGTIITGGNERTIRVWSLSTYEMVATLDGHTDSVTALALDGNFLLSGSVDCTVRVWDTVANTLLQTIRAHSEPVEQLLIVPETGFLVTCSADRTVKVWQYGEQRLIKKWAHPDSIRSLGLLRRLRKIVCGTEQCHIVLFPLDEVIEAEGRRAHSIAQSALEGAPAADGEGTSDGREASGQPLAVDSKGAAAAAPPLGTSLGGDVDLRAAAAEAARSAPCGCRGAPAGSAAGAWAVGAARASGAIPRSIDT</sequence>
<proteinExistence type="predicted"/>
<dbReference type="Proteomes" id="UP000751190">
    <property type="component" value="Unassembled WGS sequence"/>
</dbReference>
<feature type="repeat" description="WD" evidence="3">
    <location>
        <begin position="83"/>
        <end position="100"/>
    </location>
</feature>
<feature type="repeat" description="WD" evidence="3">
    <location>
        <begin position="491"/>
        <end position="525"/>
    </location>
</feature>
<dbReference type="Gene3D" id="2.130.10.10">
    <property type="entry name" value="YVTN repeat-like/Quinoprotein amine dehydrogenase"/>
    <property type="match status" value="3"/>
</dbReference>
<dbReference type="OMA" id="TLLRMWN"/>
<dbReference type="InterPro" id="IPR015943">
    <property type="entry name" value="WD40/YVTN_repeat-like_dom_sf"/>
</dbReference>
<dbReference type="EMBL" id="JAGTXO010000004">
    <property type="protein sequence ID" value="KAG8468181.1"/>
    <property type="molecule type" value="Genomic_DNA"/>
</dbReference>
<accession>A0A8J5XSK0</accession>
<protein>
    <recommendedName>
        <fullName evidence="7">Guanine nucleotide-binding protein subunit beta-like protein</fullName>
    </recommendedName>
</protein>
<dbReference type="SMART" id="SM00320">
    <property type="entry name" value="WD40"/>
    <property type="match status" value="11"/>
</dbReference>
<feature type="repeat" description="WD" evidence="3">
    <location>
        <begin position="434"/>
        <end position="477"/>
    </location>
</feature>
<organism evidence="5 6">
    <name type="scientific">Diacronema lutheri</name>
    <name type="common">Unicellular marine alga</name>
    <name type="synonym">Monochrysis lutheri</name>
    <dbReference type="NCBI Taxonomy" id="2081491"/>
    <lineage>
        <taxon>Eukaryota</taxon>
        <taxon>Haptista</taxon>
        <taxon>Haptophyta</taxon>
        <taxon>Pavlovophyceae</taxon>
        <taxon>Pavlovales</taxon>
        <taxon>Pavlovaceae</taxon>
        <taxon>Diacronema</taxon>
    </lineage>
</organism>
<name>A0A8J5XSK0_DIALT</name>